<comment type="caution">
    <text evidence="2">The sequence shown here is derived from an EMBL/GenBank/DDBJ whole genome shotgun (WGS) entry which is preliminary data.</text>
</comment>
<sequence length="273" mass="31422">MHKIKQMIKYIATLLLTVLFVACNNGKGQQPSEENEDPKAKEILQGIWLDDETETPLMRIIGDTIYYSDAQSAPVYFKILKDTLYTYGKDVTHYQIDKQSEYSFWFHSLADNIIKLHKSEDPNDTLAFSFKSVEIIPTYTEVTKKDSVVMFDGVRYRAYVYINPSQMKVVKTTYSEDGISMDNIYYDNVMHICVYEGKKSLYAKDITKQMFVDVIPTDFLQQAILSDMNFTGIDRKGYHYQALVCIPESPVCNLVNLTISFDGKLNITAAKYK</sequence>
<name>A0A0E2AQG7_BACFG</name>
<dbReference type="PROSITE" id="PS51257">
    <property type="entry name" value="PROKAR_LIPOPROTEIN"/>
    <property type="match status" value="1"/>
</dbReference>
<evidence type="ECO:0000313" key="2">
    <source>
        <dbReference type="EMBL" id="EIY96579.1"/>
    </source>
</evidence>
<proteinExistence type="predicted"/>
<dbReference type="EMBL" id="AGXN01000012">
    <property type="protein sequence ID" value="EIY96579.1"/>
    <property type="molecule type" value="Genomic_DNA"/>
</dbReference>
<dbReference type="Proteomes" id="UP000003879">
    <property type="component" value="Unassembled WGS sequence"/>
</dbReference>
<dbReference type="Gene3D" id="2.40.128.510">
    <property type="entry name" value="Protein of unknown function DUF4738"/>
    <property type="match status" value="1"/>
</dbReference>
<dbReference type="Pfam" id="PF15889">
    <property type="entry name" value="DUF4738"/>
    <property type="match status" value="1"/>
</dbReference>
<feature type="chain" id="PRO_5002392174" description="DUF4738 domain-containing protein" evidence="1">
    <location>
        <begin position="25"/>
        <end position="273"/>
    </location>
</feature>
<feature type="signal peptide" evidence="1">
    <location>
        <begin position="1"/>
        <end position="24"/>
    </location>
</feature>
<evidence type="ECO:0000313" key="3">
    <source>
        <dbReference type="Proteomes" id="UP000003879"/>
    </source>
</evidence>
<reference evidence="2 3" key="1">
    <citation type="submission" date="2012-02" db="EMBL/GenBank/DDBJ databases">
        <title>The Genome Sequence of Bacteroides fragilis CL07T12C05.</title>
        <authorList>
            <consortium name="The Broad Institute Genome Sequencing Platform"/>
            <person name="Earl A."/>
            <person name="Ward D."/>
            <person name="Feldgarden M."/>
            <person name="Gevers D."/>
            <person name="Zitomersky N.L."/>
            <person name="Coyne M.J."/>
            <person name="Comstock L.E."/>
            <person name="Young S.K."/>
            <person name="Zeng Q."/>
            <person name="Gargeya S."/>
            <person name="Fitzgerald M."/>
            <person name="Haas B."/>
            <person name="Abouelleil A."/>
            <person name="Alvarado L."/>
            <person name="Arachchi H.M."/>
            <person name="Berlin A."/>
            <person name="Chapman S.B."/>
            <person name="Gearin G."/>
            <person name="Goldberg J."/>
            <person name="Griggs A."/>
            <person name="Gujja S."/>
            <person name="Hansen M."/>
            <person name="Heiman D."/>
            <person name="Howarth C."/>
            <person name="Larimer J."/>
            <person name="Lui A."/>
            <person name="MacDonald P.J.P."/>
            <person name="McCowen C."/>
            <person name="Montmayeur A."/>
            <person name="Murphy C."/>
            <person name="Neiman D."/>
            <person name="Pearson M."/>
            <person name="Priest M."/>
            <person name="Roberts A."/>
            <person name="Saif S."/>
            <person name="Shea T."/>
            <person name="Sisk P."/>
            <person name="Stolte C."/>
            <person name="Sykes S."/>
            <person name="Wortman J."/>
            <person name="Nusbaum C."/>
            <person name="Birren B."/>
        </authorList>
    </citation>
    <scope>NUCLEOTIDE SEQUENCE [LARGE SCALE GENOMIC DNA]</scope>
    <source>
        <strain evidence="2 3">CL07T12C05</strain>
    </source>
</reference>
<dbReference type="InterPro" id="IPR031762">
    <property type="entry name" value="DUF4738"/>
</dbReference>
<accession>A0A0E2AQG7</accession>
<dbReference type="AlphaFoldDB" id="A0A0E2AQG7"/>
<dbReference type="PATRIC" id="fig|997883.3.peg.2574"/>
<protein>
    <recommendedName>
        <fullName evidence="4">DUF4738 domain-containing protein</fullName>
    </recommendedName>
</protein>
<keyword evidence="1" id="KW-0732">Signal</keyword>
<evidence type="ECO:0000256" key="1">
    <source>
        <dbReference type="SAM" id="SignalP"/>
    </source>
</evidence>
<dbReference type="HOGENOM" id="CLU_1060297_0_0_10"/>
<organism evidence="2 3">
    <name type="scientific">Bacteroides fragilis CL07T12C05</name>
    <dbReference type="NCBI Taxonomy" id="997883"/>
    <lineage>
        <taxon>Bacteria</taxon>
        <taxon>Pseudomonadati</taxon>
        <taxon>Bacteroidota</taxon>
        <taxon>Bacteroidia</taxon>
        <taxon>Bacteroidales</taxon>
        <taxon>Bacteroidaceae</taxon>
        <taxon>Bacteroides</taxon>
    </lineage>
</organism>
<evidence type="ECO:0008006" key="4">
    <source>
        <dbReference type="Google" id="ProtNLM"/>
    </source>
</evidence>
<gene>
    <name evidence="2" type="ORF">HMPREF1056_02467</name>
</gene>